<reference evidence="1 2" key="1">
    <citation type="submission" date="2018-06" db="EMBL/GenBank/DDBJ databases">
        <authorList>
            <consortium name="Pathogen Informatics"/>
            <person name="Doyle S."/>
        </authorList>
    </citation>
    <scope>NUCLEOTIDE SEQUENCE [LARGE SCALE GENOMIC DNA]</scope>
    <source>
        <strain evidence="1 2">NCTC12961</strain>
    </source>
</reference>
<gene>
    <name evidence="1" type="ORF">NCTC12961_03771</name>
</gene>
<proteinExistence type="predicted"/>
<name>A0A2X4XS46_SERPL</name>
<organism evidence="1 2">
    <name type="scientific">Serratia plymuthica</name>
    <dbReference type="NCBI Taxonomy" id="82996"/>
    <lineage>
        <taxon>Bacteria</taxon>
        <taxon>Pseudomonadati</taxon>
        <taxon>Pseudomonadota</taxon>
        <taxon>Gammaproteobacteria</taxon>
        <taxon>Enterobacterales</taxon>
        <taxon>Yersiniaceae</taxon>
        <taxon>Serratia</taxon>
    </lineage>
</organism>
<protein>
    <submittedName>
        <fullName evidence="1">Uncharacterized protein</fullName>
    </submittedName>
</protein>
<sequence length="29" mass="3251">MNNTPFMLILAVIYTFAAFWDGSAAQLLM</sequence>
<accession>A0A2X4XS46</accession>
<evidence type="ECO:0000313" key="1">
    <source>
        <dbReference type="EMBL" id="SQI42825.1"/>
    </source>
</evidence>
<dbReference type="EMBL" id="LS483469">
    <property type="protein sequence ID" value="SQI42825.1"/>
    <property type="molecule type" value="Genomic_DNA"/>
</dbReference>
<evidence type="ECO:0000313" key="2">
    <source>
        <dbReference type="Proteomes" id="UP000248897"/>
    </source>
</evidence>
<dbReference type="Proteomes" id="UP000248897">
    <property type="component" value="Chromosome 1"/>
</dbReference>
<dbReference type="AlphaFoldDB" id="A0A2X4XS46"/>